<sequence length="79" mass="9118">MIHRRRVLVRTEEADGSDCHTQCPFSRGLCCDRPMAPARWRRPTLTYVWNGTNGIGAVLPTTFSLYHLRSTDTQRHFSL</sequence>
<gene>
    <name evidence="1" type="ORF">J4Q44_G00222590</name>
</gene>
<accession>A0AAN8LSC2</accession>
<dbReference type="EMBL" id="JAGTTL010000020">
    <property type="protein sequence ID" value="KAK6307111.1"/>
    <property type="molecule type" value="Genomic_DNA"/>
</dbReference>
<organism evidence="1 2">
    <name type="scientific">Coregonus suidteri</name>
    <dbReference type="NCBI Taxonomy" id="861788"/>
    <lineage>
        <taxon>Eukaryota</taxon>
        <taxon>Metazoa</taxon>
        <taxon>Chordata</taxon>
        <taxon>Craniata</taxon>
        <taxon>Vertebrata</taxon>
        <taxon>Euteleostomi</taxon>
        <taxon>Actinopterygii</taxon>
        <taxon>Neopterygii</taxon>
        <taxon>Teleostei</taxon>
        <taxon>Protacanthopterygii</taxon>
        <taxon>Salmoniformes</taxon>
        <taxon>Salmonidae</taxon>
        <taxon>Coregoninae</taxon>
        <taxon>Coregonus</taxon>
    </lineage>
</organism>
<evidence type="ECO:0000313" key="2">
    <source>
        <dbReference type="Proteomes" id="UP001356427"/>
    </source>
</evidence>
<comment type="caution">
    <text evidence="1">The sequence shown here is derived from an EMBL/GenBank/DDBJ whole genome shotgun (WGS) entry which is preliminary data.</text>
</comment>
<keyword evidence="2" id="KW-1185">Reference proteome</keyword>
<dbReference type="Proteomes" id="UP001356427">
    <property type="component" value="Unassembled WGS sequence"/>
</dbReference>
<reference evidence="1 2" key="1">
    <citation type="submission" date="2021-04" db="EMBL/GenBank/DDBJ databases">
        <authorList>
            <person name="De Guttry C."/>
            <person name="Zahm M."/>
            <person name="Klopp C."/>
            <person name="Cabau C."/>
            <person name="Louis A."/>
            <person name="Berthelot C."/>
            <person name="Parey E."/>
            <person name="Roest Crollius H."/>
            <person name="Montfort J."/>
            <person name="Robinson-Rechavi M."/>
            <person name="Bucao C."/>
            <person name="Bouchez O."/>
            <person name="Gislard M."/>
            <person name="Lluch J."/>
            <person name="Milhes M."/>
            <person name="Lampietro C."/>
            <person name="Lopez Roques C."/>
            <person name="Donnadieu C."/>
            <person name="Braasch I."/>
            <person name="Desvignes T."/>
            <person name="Postlethwait J."/>
            <person name="Bobe J."/>
            <person name="Wedekind C."/>
            <person name="Guiguen Y."/>
        </authorList>
    </citation>
    <scope>NUCLEOTIDE SEQUENCE [LARGE SCALE GENOMIC DNA]</scope>
    <source>
        <strain evidence="1">Cs_M1</strain>
        <tissue evidence="1">Blood</tissue>
    </source>
</reference>
<protein>
    <submittedName>
        <fullName evidence="1">Uncharacterized protein</fullName>
    </submittedName>
</protein>
<dbReference type="AlphaFoldDB" id="A0AAN8LSC2"/>
<name>A0AAN8LSC2_9TELE</name>
<proteinExistence type="predicted"/>
<evidence type="ECO:0000313" key="1">
    <source>
        <dbReference type="EMBL" id="KAK6307111.1"/>
    </source>
</evidence>